<gene>
    <name evidence="3" type="ORF">C8F04DRAFT_1279596</name>
</gene>
<keyword evidence="2" id="KW-0472">Membrane</keyword>
<keyword evidence="2" id="KW-0812">Transmembrane</keyword>
<reference evidence="3" key="1">
    <citation type="submission" date="2023-03" db="EMBL/GenBank/DDBJ databases">
        <title>Massive genome expansion in bonnet fungi (Mycena s.s.) driven by repeated elements and novel gene families across ecological guilds.</title>
        <authorList>
            <consortium name="Lawrence Berkeley National Laboratory"/>
            <person name="Harder C.B."/>
            <person name="Miyauchi S."/>
            <person name="Viragh M."/>
            <person name="Kuo A."/>
            <person name="Thoen E."/>
            <person name="Andreopoulos B."/>
            <person name="Lu D."/>
            <person name="Skrede I."/>
            <person name="Drula E."/>
            <person name="Henrissat B."/>
            <person name="Morin E."/>
            <person name="Kohler A."/>
            <person name="Barry K."/>
            <person name="LaButti K."/>
            <person name="Morin E."/>
            <person name="Salamov A."/>
            <person name="Lipzen A."/>
            <person name="Mereny Z."/>
            <person name="Hegedus B."/>
            <person name="Baldrian P."/>
            <person name="Stursova M."/>
            <person name="Weitz H."/>
            <person name="Taylor A."/>
            <person name="Grigoriev I.V."/>
            <person name="Nagy L.G."/>
            <person name="Martin F."/>
            <person name="Kauserud H."/>
        </authorList>
    </citation>
    <scope>NUCLEOTIDE SEQUENCE</scope>
    <source>
        <strain evidence="3">CBHHK200</strain>
    </source>
</reference>
<accession>A0AAD6RXT6</accession>
<organism evidence="3 4">
    <name type="scientific">Mycena alexandri</name>
    <dbReference type="NCBI Taxonomy" id="1745969"/>
    <lineage>
        <taxon>Eukaryota</taxon>
        <taxon>Fungi</taxon>
        <taxon>Dikarya</taxon>
        <taxon>Basidiomycota</taxon>
        <taxon>Agaricomycotina</taxon>
        <taxon>Agaricomycetes</taxon>
        <taxon>Agaricomycetidae</taxon>
        <taxon>Agaricales</taxon>
        <taxon>Marasmiineae</taxon>
        <taxon>Mycenaceae</taxon>
        <taxon>Mycena</taxon>
    </lineage>
</organism>
<evidence type="ECO:0000256" key="2">
    <source>
        <dbReference type="SAM" id="Phobius"/>
    </source>
</evidence>
<sequence>MATRIVTHYVLGVQSQLNRECVRKFGLGATVAKVEKANSTKEILGGLTPLLYHLALVSRDTKTRLINEVKSEPGNQTKQENQTVESYVAAQRGLPDEKRYIYFSEREGRTTIFGIHHAIIKYIHKVRTLDCDTTFKPVVGKTDVYEINGWMPGINAELTLGRVWIKFHDRRSFQFVWEELLSLVKRLTSQRLGFKALHRSGTLLGFNADMEAAPLLRMADALLSTIDLKSVAEEVGGAPISLLKPITRICYSHIKRGLPDLSHLPHEDQDRVSSFMYLETPEDVEEFKLWIRSLPDPNDVILYWWEHKEMHEWLLPTAIECLTDMASDDWYVIEATTNFGEAQHKANNAQTRINMGSSNPSSSIYEILDTRRAAEIETMLQSGNLHNPRNKVSHRYANRNRRRVHATEKVKHARVEQEDLRAAEKAVADAQAHLKQMRAESNIWSNPQSVFALLTMFQAIVALFYKK</sequence>
<comment type="caution">
    <text evidence="3">The sequence shown here is derived from an EMBL/GenBank/DDBJ whole genome shotgun (WGS) entry which is preliminary data.</text>
</comment>
<evidence type="ECO:0000256" key="1">
    <source>
        <dbReference type="SAM" id="Coils"/>
    </source>
</evidence>
<protein>
    <submittedName>
        <fullName evidence="3">Uncharacterized protein</fullName>
    </submittedName>
</protein>
<keyword evidence="4" id="KW-1185">Reference proteome</keyword>
<evidence type="ECO:0000313" key="4">
    <source>
        <dbReference type="Proteomes" id="UP001218188"/>
    </source>
</evidence>
<dbReference type="Proteomes" id="UP001218188">
    <property type="component" value="Unassembled WGS sequence"/>
</dbReference>
<name>A0AAD6RXT6_9AGAR</name>
<evidence type="ECO:0000313" key="3">
    <source>
        <dbReference type="EMBL" id="KAJ7017359.1"/>
    </source>
</evidence>
<dbReference type="EMBL" id="JARJCM010000414">
    <property type="protein sequence ID" value="KAJ7017359.1"/>
    <property type="molecule type" value="Genomic_DNA"/>
</dbReference>
<feature type="transmembrane region" description="Helical" evidence="2">
    <location>
        <begin position="448"/>
        <end position="465"/>
    </location>
</feature>
<feature type="coiled-coil region" evidence="1">
    <location>
        <begin position="413"/>
        <end position="440"/>
    </location>
</feature>
<proteinExistence type="predicted"/>
<keyword evidence="2" id="KW-1133">Transmembrane helix</keyword>
<dbReference type="AlphaFoldDB" id="A0AAD6RXT6"/>
<keyword evidence="1" id="KW-0175">Coiled coil</keyword>